<accession>A0AAN9Y2H6</accession>
<dbReference type="CDD" id="cd07061">
    <property type="entry name" value="HP_HAP_like"/>
    <property type="match status" value="1"/>
</dbReference>
<dbReference type="InterPro" id="IPR029033">
    <property type="entry name" value="His_PPase_superfam"/>
</dbReference>
<evidence type="ECO:0000313" key="8">
    <source>
        <dbReference type="EMBL" id="KAK7580588.1"/>
    </source>
</evidence>
<keyword evidence="9" id="KW-1185">Reference proteome</keyword>
<evidence type="ECO:0000256" key="4">
    <source>
        <dbReference type="ARBA" id="ARBA00022729"/>
    </source>
</evidence>
<evidence type="ECO:0000256" key="2">
    <source>
        <dbReference type="ARBA" id="ARBA00005375"/>
    </source>
</evidence>
<dbReference type="Pfam" id="PF00328">
    <property type="entry name" value="His_Phos_2"/>
    <property type="match status" value="1"/>
</dbReference>
<dbReference type="GO" id="GO:0003993">
    <property type="term" value="F:acid phosphatase activity"/>
    <property type="evidence" value="ECO:0007669"/>
    <property type="project" value="UniProtKB-EC"/>
</dbReference>
<comment type="caution">
    <text evidence="8">The sequence shown here is derived from an EMBL/GenBank/DDBJ whole genome shotgun (WGS) entry which is preliminary data.</text>
</comment>
<evidence type="ECO:0000256" key="5">
    <source>
        <dbReference type="ARBA" id="ARBA00022801"/>
    </source>
</evidence>
<gene>
    <name evidence="8" type="ORF">V9T40_001217</name>
</gene>
<dbReference type="Proteomes" id="UP001367676">
    <property type="component" value="Unassembled WGS sequence"/>
</dbReference>
<comment type="catalytic activity">
    <reaction evidence="1">
        <text>a phosphate monoester + H2O = an alcohol + phosphate</text>
        <dbReference type="Rhea" id="RHEA:15017"/>
        <dbReference type="ChEBI" id="CHEBI:15377"/>
        <dbReference type="ChEBI" id="CHEBI:30879"/>
        <dbReference type="ChEBI" id="CHEBI:43474"/>
        <dbReference type="ChEBI" id="CHEBI:67140"/>
        <dbReference type="EC" id="3.1.3.2"/>
    </reaction>
</comment>
<evidence type="ECO:0000256" key="6">
    <source>
        <dbReference type="ARBA" id="ARBA00023157"/>
    </source>
</evidence>
<dbReference type="InterPro" id="IPR050645">
    <property type="entry name" value="Histidine_acid_phosphatase"/>
</dbReference>
<protein>
    <recommendedName>
        <fullName evidence="3">acid phosphatase</fullName>
        <ecNumber evidence="3">3.1.3.2</ecNumber>
    </recommendedName>
</protein>
<reference evidence="8 9" key="1">
    <citation type="submission" date="2024-03" db="EMBL/GenBank/DDBJ databases">
        <title>Adaptation during the transition from Ophiocordyceps entomopathogen to insect associate is accompanied by gene loss and intensified selection.</title>
        <authorList>
            <person name="Ward C.M."/>
            <person name="Onetto C.A."/>
            <person name="Borneman A.R."/>
        </authorList>
    </citation>
    <scope>NUCLEOTIDE SEQUENCE [LARGE SCALE GENOMIC DNA]</scope>
    <source>
        <strain evidence="8">AWRI1</strain>
        <tissue evidence="8">Single Adult Female</tissue>
    </source>
</reference>
<evidence type="ECO:0000256" key="1">
    <source>
        <dbReference type="ARBA" id="ARBA00000032"/>
    </source>
</evidence>
<organism evidence="8 9">
    <name type="scientific">Parthenolecanium corni</name>
    <dbReference type="NCBI Taxonomy" id="536013"/>
    <lineage>
        <taxon>Eukaryota</taxon>
        <taxon>Metazoa</taxon>
        <taxon>Ecdysozoa</taxon>
        <taxon>Arthropoda</taxon>
        <taxon>Hexapoda</taxon>
        <taxon>Insecta</taxon>
        <taxon>Pterygota</taxon>
        <taxon>Neoptera</taxon>
        <taxon>Paraneoptera</taxon>
        <taxon>Hemiptera</taxon>
        <taxon>Sternorrhyncha</taxon>
        <taxon>Coccoidea</taxon>
        <taxon>Coccidae</taxon>
        <taxon>Parthenolecanium</taxon>
    </lineage>
</organism>
<comment type="similarity">
    <text evidence="2">Belongs to the histidine acid phosphatase family.</text>
</comment>
<keyword evidence="7" id="KW-0325">Glycoprotein</keyword>
<keyword evidence="4" id="KW-0732">Signal</keyword>
<evidence type="ECO:0000313" key="9">
    <source>
        <dbReference type="Proteomes" id="UP001367676"/>
    </source>
</evidence>
<dbReference type="PANTHER" id="PTHR11567">
    <property type="entry name" value="ACID PHOSPHATASE-RELATED"/>
    <property type="match status" value="1"/>
</dbReference>
<dbReference type="Gene3D" id="3.40.50.1240">
    <property type="entry name" value="Phosphoglycerate mutase-like"/>
    <property type="match status" value="1"/>
</dbReference>
<dbReference type="EMBL" id="JBBCAQ010000034">
    <property type="protein sequence ID" value="KAK7580588.1"/>
    <property type="molecule type" value="Genomic_DNA"/>
</dbReference>
<sequence>MEFHRSVPEVSPCPLGHGDRTVTKIYENDPYPPSIWKEGLGELTQLGKQRAYQLGQWIKERYRDTLLADGYKTDQLVMQSSDVNRTITSGLLVLAGAYPPSVEESWAPDGLQWQPIPVHVISSKIDNIIGLKAPCPRIDFERELLSKIPELQNIYLKYENAIQYIGEKSGDDYPSGDIYELFENLWDIYDILQIEETHNLTLPSWTKEVYPEPLKMLGTKRFEVDSYTTQLKRLNAGPLLASIVGDLKRKRDGLLTRTVHYYSSHDTTVAPLMLLLGVFDDIAPPYCATILIELRQKDNDYIVTVSYRNSSDAPPYLLKVPGCDDICTLDHFIKITNTLIPADWNSECQVTLITRIQHLNPFDMIIQLVFAQVKNGKIRWVLASDFSSTELANLSPEQEHELHLKSLSKKDPITIAMAFSIELIAKSIGSKVFGFSDDENRNQENDAIAKATFDSLAKLHLQDRVPKVTERSVKKAASSVNQTGNTISSAFSLACSMIDSDLKSESIYTTLRDKYKKQSLTSPKKTYLYGIPKSIEDLKKAFSELSNDPLLKKLSVHFTNSFTFGAEDAVISKSILELANEPGKLDSVEKIYDETVAEVVPLIKDFKLEEVDLNNFPINIINPKLKPIITEKLQGRIEKNPELSSLFESIRKRIHEKLVSRPQ</sequence>
<dbReference type="SUPFAM" id="SSF53254">
    <property type="entry name" value="Phosphoglycerate mutase-like"/>
    <property type="match status" value="1"/>
</dbReference>
<dbReference type="AlphaFoldDB" id="A0AAN9Y2H6"/>
<dbReference type="InterPro" id="IPR000560">
    <property type="entry name" value="His_Pase_clade-2"/>
</dbReference>
<dbReference type="EC" id="3.1.3.2" evidence="3"/>
<evidence type="ECO:0000256" key="7">
    <source>
        <dbReference type="ARBA" id="ARBA00023180"/>
    </source>
</evidence>
<proteinExistence type="inferred from homology"/>
<name>A0AAN9Y2H6_9HEMI</name>
<keyword evidence="5" id="KW-0378">Hydrolase</keyword>
<dbReference type="PANTHER" id="PTHR11567:SF211">
    <property type="entry name" value="PROSTATIC ACID PHOSPHATASE"/>
    <property type="match status" value="1"/>
</dbReference>
<keyword evidence="6" id="KW-1015">Disulfide bond</keyword>
<evidence type="ECO:0000256" key="3">
    <source>
        <dbReference type="ARBA" id="ARBA00012646"/>
    </source>
</evidence>